<dbReference type="InterPro" id="IPR036179">
    <property type="entry name" value="Ig-like_dom_sf"/>
</dbReference>
<reference evidence="12 13" key="1">
    <citation type="submission" date="2020-08" db="EMBL/GenBank/DDBJ databases">
        <authorList>
            <person name="Koutsovoulos G."/>
            <person name="Danchin GJ E."/>
        </authorList>
    </citation>
    <scope>NUCLEOTIDE SEQUENCE [LARGE SCALE GENOMIC DNA]</scope>
</reference>
<evidence type="ECO:0000256" key="8">
    <source>
        <dbReference type="ARBA" id="ARBA00023319"/>
    </source>
</evidence>
<evidence type="ECO:0000313" key="13">
    <source>
        <dbReference type="Proteomes" id="UP000580250"/>
    </source>
</evidence>
<evidence type="ECO:0000256" key="3">
    <source>
        <dbReference type="ARBA" id="ARBA00022490"/>
    </source>
</evidence>
<keyword evidence="7" id="KW-0067">ATP-binding</keyword>
<dbReference type="EMBL" id="CAJEWN010002282">
    <property type="protein sequence ID" value="CAD2202930.1"/>
    <property type="molecule type" value="Genomic_DNA"/>
</dbReference>
<evidence type="ECO:0000259" key="11">
    <source>
        <dbReference type="PROSITE" id="PS50853"/>
    </source>
</evidence>
<dbReference type="Pfam" id="PF07679">
    <property type="entry name" value="I-set"/>
    <property type="match status" value="4"/>
</dbReference>
<feature type="domain" description="Fibronectin type-III" evidence="11">
    <location>
        <begin position="644"/>
        <end position="736"/>
    </location>
</feature>
<dbReference type="AlphaFoldDB" id="A0A6V7XUA5"/>
<evidence type="ECO:0000256" key="6">
    <source>
        <dbReference type="ARBA" id="ARBA00022741"/>
    </source>
</evidence>
<dbReference type="SMART" id="SM00408">
    <property type="entry name" value="IGc2"/>
    <property type="match status" value="3"/>
</dbReference>
<dbReference type="Pfam" id="PF00041">
    <property type="entry name" value="fn3"/>
    <property type="match status" value="3"/>
</dbReference>
<dbReference type="PRINTS" id="PR00014">
    <property type="entry name" value="FNTYPEIII"/>
</dbReference>
<keyword evidence="3" id="KW-0963">Cytoplasm</keyword>
<organism evidence="12 13">
    <name type="scientific">Meloidogyne enterolobii</name>
    <name type="common">Root-knot nematode worm</name>
    <name type="synonym">Meloidogyne mayaguensis</name>
    <dbReference type="NCBI Taxonomy" id="390850"/>
    <lineage>
        <taxon>Eukaryota</taxon>
        <taxon>Metazoa</taxon>
        <taxon>Ecdysozoa</taxon>
        <taxon>Nematoda</taxon>
        <taxon>Chromadorea</taxon>
        <taxon>Rhabditida</taxon>
        <taxon>Tylenchina</taxon>
        <taxon>Tylenchomorpha</taxon>
        <taxon>Tylenchoidea</taxon>
        <taxon>Meloidogynidae</taxon>
        <taxon>Meloidogyninae</taxon>
        <taxon>Meloidogyne</taxon>
    </lineage>
</organism>
<dbReference type="PROSITE" id="PS50835">
    <property type="entry name" value="IG_LIKE"/>
    <property type="match status" value="2"/>
</dbReference>
<evidence type="ECO:0000256" key="1">
    <source>
        <dbReference type="ARBA" id="ARBA00004496"/>
    </source>
</evidence>
<protein>
    <submittedName>
        <fullName evidence="12">Uncharacterized protein</fullName>
    </submittedName>
</protein>
<keyword evidence="5" id="KW-0677">Repeat</keyword>
<dbReference type="Proteomes" id="UP000580250">
    <property type="component" value="Unassembled WGS sequence"/>
</dbReference>
<keyword evidence="8" id="KW-0393">Immunoglobulin domain</keyword>
<dbReference type="SMART" id="SM00060">
    <property type="entry name" value="FN3"/>
    <property type="match status" value="3"/>
</dbReference>
<evidence type="ECO:0000256" key="2">
    <source>
        <dbReference type="ARBA" id="ARBA00006692"/>
    </source>
</evidence>
<dbReference type="FunFam" id="2.60.40.10:FF:000147">
    <property type="entry name" value="Myosin light chain kinase"/>
    <property type="match status" value="1"/>
</dbReference>
<comment type="subcellular location">
    <subcellularLocation>
        <location evidence="1">Cytoplasm</location>
    </subcellularLocation>
</comment>
<dbReference type="InterPro" id="IPR003961">
    <property type="entry name" value="FN3_dom"/>
</dbReference>
<dbReference type="SUPFAM" id="SSF49265">
    <property type="entry name" value="Fibronectin type III"/>
    <property type="match status" value="3"/>
</dbReference>
<dbReference type="SUPFAM" id="SSF48726">
    <property type="entry name" value="Immunoglobulin"/>
    <property type="match status" value="4"/>
</dbReference>
<dbReference type="SMART" id="SM00409">
    <property type="entry name" value="IG"/>
    <property type="match status" value="4"/>
</dbReference>
<dbReference type="PROSITE" id="PS50853">
    <property type="entry name" value="FN3"/>
    <property type="match status" value="4"/>
</dbReference>
<dbReference type="CDD" id="cd00063">
    <property type="entry name" value="FN3"/>
    <property type="match status" value="4"/>
</dbReference>
<dbReference type="FunFam" id="2.60.40.10:FF:000107">
    <property type="entry name" value="Myosin, light chain kinase a"/>
    <property type="match status" value="1"/>
</dbReference>
<dbReference type="GO" id="GO:0005524">
    <property type="term" value="F:ATP binding"/>
    <property type="evidence" value="ECO:0007669"/>
    <property type="project" value="UniProtKB-KW"/>
</dbReference>
<evidence type="ECO:0000256" key="4">
    <source>
        <dbReference type="ARBA" id="ARBA00022553"/>
    </source>
</evidence>
<evidence type="ECO:0000256" key="9">
    <source>
        <dbReference type="SAM" id="MobiDB-lite"/>
    </source>
</evidence>
<evidence type="ECO:0000259" key="10">
    <source>
        <dbReference type="PROSITE" id="PS50835"/>
    </source>
</evidence>
<dbReference type="FunFam" id="2.60.40.10:FF:000003">
    <property type="entry name" value="Titin isoform E"/>
    <property type="match status" value="1"/>
</dbReference>
<feature type="domain" description="Fibronectin type-III" evidence="11">
    <location>
        <begin position="1"/>
        <end position="50"/>
    </location>
</feature>
<gene>
    <name evidence="12" type="ORF">MENT_LOCUS56586</name>
</gene>
<feature type="domain" description="Ig-like" evidence="10">
    <location>
        <begin position="55"/>
        <end position="146"/>
    </location>
</feature>
<dbReference type="InterPro" id="IPR050964">
    <property type="entry name" value="Striated_Muscle_Regulatory"/>
</dbReference>
<dbReference type="InterPro" id="IPR003598">
    <property type="entry name" value="Ig_sub2"/>
</dbReference>
<dbReference type="FunFam" id="2.60.40.10:FF:000160">
    <property type="entry name" value="Titin a"/>
    <property type="match status" value="1"/>
</dbReference>
<evidence type="ECO:0000313" key="12">
    <source>
        <dbReference type="EMBL" id="CAD2202930.1"/>
    </source>
</evidence>
<sequence>MATPETTPLTEFTVPGLKEFHDYEFRAIALNSHGRGLPSLPTSPIKIQETAGCKPTIVVKPEDVACPYNKRAVLTCEAVGRPKPTARWLRNGREIPDGARYRVEDNGEGLYKLIIKEVWDIDGGDYTCEVSNVFGVDTATASLKVQAPPVIEKQVPNAVYPAGDMVRIKIFFSGSPPFTHRFTLNGIELNPDAANIRWVDFDDHVLLTIPELRAHEAGRYEYQVKNESGEASTGFWLNVSGLPSVPEGPLQITDIGEHQCTVSWRPPAHDGGSRITNYVLEKRDLRSAESDTWVTVASAVRELSFIVAGLFSGHEYDFRVSACNANGQGPALNSDKPVVARLPFDPPGPPLLPGVVDVGPEYAVLSWQRPERDGGGRIRGYMVEKCEQGTELWQKCTQAPSPSTSLNVTNLIDGRSYNFRVVAVNDAGESTPALVENYEFSPDSKGRAPEIIGPLRDQHGTAGGTVSFECEIGGSPKPDIHWFRGSRELVDTPKCTLIDKGTKQVCIVNNLHPEDEDEYTCRATNQFGTRSTRAQLKLSTKPRLLVPPKYFMGLEVEAGHSIELRIPYKAYPPVNSTWTALSFEEERQLSSGGRYALQTDEKIIQLRISDCTRADAGEYRIFANNSVGSDSAIIKLVVLDKPEPPRFPIVENVLDGAAILSWKPPALDGGALVTNYIVEKRESGGQWKQCARSRFCYLTIEGLKAKESYEFRIIAENKHGLSEPSESTQPCTIPESRVKRINYEGSAISNGVGVSIARASSHASSSSFSMLNSHSSSLLTTGVNALNTSKTFSSLAVSSSGAYSRSSRSPSPRLSTFSSTRQSR</sequence>
<feature type="region of interest" description="Disordered" evidence="9">
    <location>
        <begin position="796"/>
        <end position="824"/>
    </location>
</feature>
<feature type="domain" description="Ig-like" evidence="10">
    <location>
        <begin position="449"/>
        <end position="539"/>
    </location>
</feature>
<dbReference type="InterPro" id="IPR007110">
    <property type="entry name" value="Ig-like_dom"/>
</dbReference>
<feature type="domain" description="Fibronectin type-III" evidence="11">
    <location>
        <begin position="346"/>
        <end position="443"/>
    </location>
</feature>
<dbReference type="Gene3D" id="2.60.40.10">
    <property type="entry name" value="Immunoglobulins"/>
    <property type="match status" value="8"/>
</dbReference>
<dbReference type="OrthoDB" id="504170at2759"/>
<dbReference type="InterPro" id="IPR013783">
    <property type="entry name" value="Ig-like_fold"/>
</dbReference>
<proteinExistence type="inferred from homology"/>
<dbReference type="InterPro" id="IPR036116">
    <property type="entry name" value="FN3_sf"/>
</dbReference>
<dbReference type="InterPro" id="IPR013098">
    <property type="entry name" value="Ig_I-set"/>
</dbReference>
<accession>A0A6V7XUA5</accession>
<dbReference type="GO" id="GO:0005737">
    <property type="term" value="C:cytoplasm"/>
    <property type="evidence" value="ECO:0007669"/>
    <property type="project" value="UniProtKB-SubCell"/>
</dbReference>
<dbReference type="PANTHER" id="PTHR13817">
    <property type="entry name" value="TITIN"/>
    <property type="match status" value="1"/>
</dbReference>
<dbReference type="PANTHER" id="PTHR13817:SF151">
    <property type="entry name" value="TITIN"/>
    <property type="match status" value="1"/>
</dbReference>
<keyword evidence="4" id="KW-0597">Phosphoprotein</keyword>
<dbReference type="FunFam" id="2.60.40.10:FF:000127">
    <property type="entry name" value="titin isoform X1"/>
    <property type="match status" value="1"/>
</dbReference>
<comment type="caution">
    <text evidence="12">The sequence shown here is derived from an EMBL/GenBank/DDBJ whole genome shotgun (WGS) entry which is preliminary data.</text>
</comment>
<keyword evidence="6" id="KW-0547">Nucleotide-binding</keyword>
<name>A0A6V7XUA5_MELEN</name>
<dbReference type="InterPro" id="IPR003599">
    <property type="entry name" value="Ig_sub"/>
</dbReference>
<feature type="domain" description="Fibronectin type-III" evidence="11">
    <location>
        <begin position="246"/>
        <end position="343"/>
    </location>
</feature>
<evidence type="ECO:0000256" key="5">
    <source>
        <dbReference type="ARBA" id="ARBA00022737"/>
    </source>
</evidence>
<comment type="similarity">
    <text evidence="2">Belongs to the protein kinase superfamily. CAMK Ser/Thr protein kinase family.</text>
</comment>
<evidence type="ECO:0000256" key="7">
    <source>
        <dbReference type="ARBA" id="ARBA00022840"/>
    </source>
</evidence>